<evidence type="ECO:0000256" key="1">
    <source>
        <dbReference type="SAM" id="MobiDB-lite"/>
    </source>
</evidence>
<evidence type="ECO:0000313" key="2">
    <source>
        <dbReference type="EMBL" id="OGM08189.1"/>
    </source>
</evidence>
<organism evidence="2 3">
    <name type="scientific">Candidatus Woesebacteria bacterium RBG_13_36_22</name>
    <dbReference type="NCBI Taxonomy" id="1802478"/>
    <lineage>
        <taxon>Bacteria</taxon>
        <taxon>Candidatus Woeseibacteriota</taxon>
    </lineage>
</organism>
<dbReference type="EMBL" id="MGFQ01000055">
    <property type="protein sequence ID" value="OGM08189.1"/>
    <property type="molecule type" value="Genomic_DNA"/>
</dbReference>
<gene>
    <name evidence="2" type="ORF">A2Z67_06255</name>
</gene>
<protein>
    <submittedName>
        <fullName evidence="2">Uncharacterized protein</fullName>
    </submittedName>
</protein>
<name>A0A1F7X0E9_9BACT</name>
<accession>A0A1F7X0E9</accession>
<comment type="caution">
    <text evidence="2">The sequence shown here is derived from an EMBL/GenBank/DDBJ whole genome shotgun (WGS) entry which is preliminary data.</text>
</comment>
<evidence type="ECO:0000313" key="3">
    <source>
        <dbReference type="Proteomes" id="UP000176939"/>
    </source>
</evidence>
<sequence length="179" mass="19764">MAENEQKGRTTVIPPLPEEESGKNVQSAGNEIEKSNLSPALAGKQYVSIEDFNVDLQPVPKLWPSKNKILMVMPMTKGDRDDVLKPINGQKIEAQADGSTKGFFISIDLFDEIKKGVIQKSLKHYTAPNGKSIMTKEKLEAMDNKSYEELAEICLSVNKIDFFETNTSDVAAGSEIKNS</sequence>
<proteinExistence type="predicted"/>
<dbReference type="AlphaFoldDB" id="A0A1F7X0E9"/>
<feature type="region of interest" description="Disordered" evidence="1">
    <location>
        <begin position="1"/>
        <end position="36"/>
    </location>
</feature>
<dbReference type="Proteomes" id="UP000176939">
    <property type="component" value="Unassembled WGS sequence"/>
</dbReference>
<reference evidence="2 3" key="1">
    <citation type="journal article" date="2016" name="Nat. Commun.">
        <title>Thousands of microbial genomes shed light on interconnected biogeochemical processes in an aquifer system.</title>
        <authorList>
            <person name="Anantharaman K."/>
            <person name="Brown C.T."/>
            <person name="Hug L.A."/>
            <person name="Sharon I."/>
            <person name="Castelle C.J."/>
            <person name="Probst A.J."/>
            <person name="Thomas B.C."/>
            <person name="Singh A."/>
            <person name="Wilkins M.J."/>
            <person name="Karaoz U."/>
            <person name="Brodie E.L."/>
            <person name="Williams K.H."/>
            <person name="Hubbard S.S."/>
            <person name="Banfield J.F."/>
        </authorList>
    </citation>
    <scope>NUCLEOTIDE SEQUENCE [LARGE SCALE GENOMIC DNA]</scope>
</reference>